<dbReference type="AlphaFoldDB" id="A0A6G1AS45"/>
<keyword evidence="2" id="KW-1185">Reference proteome</keyword>
<organism evidence="1 2">
    <name type="scientific">Crocuta crocuta</name>
    <name type="common">Spotted hyena</name>
    <dbReference type="NCBI Taxonomy" id="9678"/>
    <lineage>
        <taxon>Eukaryota</taxon>
        <taxon>Metazoa</taxon>
        <taxon>Chordata</taxon>
        <taxon>Craniata</taxon>
        <taxon>Vertebrata</taxon>
        <taxon>Euteleostomi</taxon>
        <taxon>Mammalia</taxon>
        <taxon>Eutheria</taxon>
        <taxon>Laurasiatheria</taxon>
        <taxon>Carnivora</taxon>
        <taxon>Feliformia</taxon>
        <taxon>Hyaenidae</taxon>
        <taxon>Crocuta</taxon>
    </lineage>
</organism>
<dbReference type="Proteomes" id="UP000475037">
    <property type="component" value="Unassembled WGS sequence"/>
</dbReference>
<proteinExistence type="predicted"/>
<evidence type="ECO:0000313" key="2">
    <source>
        <dbReference type="Proteomes" id="UP000475037"/>
    </source>
</evidence>
<name>A0A6G1AS45_CROCR</name>
<gene>
    <name evidence="1" type="ORF">FOF47_R18747</name>
</gene>
<feature type="non-terminal residue" evidence="1">
    <location>
        <position position="1"/>
    </location>
</feature>
<dbReference type="EMBL" id="VOAJ01003951">
    <property type="protein sequence ID" value="KAF0878377.1"/>
    <property type="molecule type" value="Genomic_DNA"/>
</dbReference>
<accession>A0A6G1AS45</accession>
<protein>
    <submittedName>
        <fullName evidence="1">LORF2 protein</fullName>
    </submittedName>
</protein>
<comment type="caution">
    <text evidence="1">The sequence shown here is derived from an EMBL/GenBank/DDBJ whole genome shotgun (WGS) entry which is preliminary data.</text>
</comment>
<evidence type="ECO:0000313" key="1">
    <source>
        <dbReference type="EMBL" id="KAF0878377.1"/>
    </source>
</evidence>
<reference evidence="1 2" key="1">
    <citation type="submission" date="2019-11" db="EMBL/GenBank/DDBJ databases">
        <authorList>
            <person name="Yang C."/>
            <person name="Li F."/>
        </authorList>
    </citation>
    <scope>NUCLEOTIDE SEQUENCE [LARGE SCALE GENOMIC DNA]</scope>
    <source>
        <strain evidence="1">KB4526</strain>
        <tissue evidence="1">Muscle</tissue>
    </source>
</reference>
<sequence length="145" mass="17460">KWAEDMKKYFSKDIWMSSRHSSSLIIREIQMKTTMIYHLTPVRMAKINNTRNNRCWRRCKGKGALLHCWWEYKLVQSLWKTVRSFLKKVIEFPYDVAVSLLGIYPKNKRTLIQRNTCTPMLIAALFITAKIWKWPKCPSFDEWIK</sequence>
<feature type="non-terminal residue" evidence="1">
    <location>
        <position position="145"/>
    </location>
</feature>